<dbReference type="InterPro" id="IPR038232">
    <property type="entry name" value="PknH-like_Extracell_sf"/>
</dbReference>
<dbReference type="Pfam" id="PF14032">
    <property type="entry name" value="PknH_C"/>
    <property type="match status" value="1"/>
</dbReference>
<dbReference type="AlphaFoldDB" id="A0A6N4W427"/>
<accession>A0A6N4W427</accession>
<dbReference type="EMBL" id="AP022620">
    <property type="protein sequence ID" value="BBZ76670.1"/>
    <property type="molecule type" value="Genomic_DNA"/>
</dbReference>
<gene>
    <name evidence="3" type="ORF">MANY_20070</name>
</gene>
<feature type="chain" id="PRO_5038494025" evidence="1">
    <location>
        <begin position="26"/>
        <end position="235"/>
    </location>
</feature>
<evidence type="ECO:0000313" key="4">
    <source>
        <dbReference type="Proteomes" id="UP000467249"/>
    </source>
</evidence>
<evidence type="ECO:0000256" key="1">
    <source>
        <dbReference type="SAM" id="SignalP"/>
    </source>
</evidence>
<dbReference type="Proteomes" id="UP000467249">
    <property type="component" value="Chromosome"/>
</dbReference>
<organism evidence="3 4">
    <name type="scientific">Mycolicibacterium anyangense</name>
    <dbReference type="NCBI Taxonomy" id="1431246"/>
    <lineage>
        <taxon>Bacteria</taxon>
        <taxon>Bacillati</taxon>
        <taxon>Actinomycetota</taxon>
        <taxon>Actinomycetes</taxon>
        <taxon>Mycobacteriales</taxon>
        <taxon>Mycobacteriaceae</taxon>
        <taxon>Mycolicibacterium</taxon>
    </lineage>
</organism>
<feature type="domain" description="PknH-like extracellular" evidence="2">
    <location>
        <begin position="47"/>
        <end position="231"/>
    </location>
</feature>
<reference evidence="3 4" key="1">
    <citation type="journal article" date="2019" name="Emerg. Microbes Infect.">
        <title>Comprehensive subspecies identification of 175 nontuberculous mycobacteria species based on 7547 genomic profiles.</title>
        <authorList>
            <person name="Matsumoto Y."/>
            <person name="Kinjo T."/>
            <person name="Motooka D."/>
            <person name="Nabeya D."/>
            <person name="Jung N."/>
            <person name="Uechi K."/>
            <person name="Horii T."/>
            <person name="Iida T."/>
            <person name="Fujita J."/>
            <person name="Nakamura S."/>
        </authorList>
    </citation>
    <scope>NUCLEOTIDE SEQUENCE [LARGE SCALE GENOMIC DNA]</scope>
    <source>
        <strain evidence="3 4">JCM 30275</strain>
    </source>
</reference>
<evidence type="ECO:0000313" key="3">
    <source>
        <dbReference type="EMBL" id="BBZ76670.1"/>
    </source>
</evidence>
<keyword evidence="4" id="KW-1185">Reference proteome</keyword>
<dbReference type="InterPro" id="IPR026954">
    <property type="entry name" value="PknH-like_Extracell"/>
</dbReference>
<evidence type="ECO:0000259" key="2">
    <source>
        <dbReference type="Pfam" id="PF14032"/>
    </source>
</evidence>
<dbReference type="PROSITE" id="PS51257">
    <property type="entry name" value="PROKAR_LIPOPROTEIN"/>
    <property type="match status" value="1"/>
</dbReference>
<sequence>MMRRIPVLYVTALLASALASGCASTVAGTAVRTQGTGKASVNLPDLTESDLGRVLLSVGQINGVMGSTGIRETGSTETLSDNSAVVSDVDCLGAMYGAEEKVYRGSGWSAVRDEVLQEPTDDNDHWVEQIAVLFPSAGKAQQFLEESRTTWQSCEKASVDVDRTGVHATWDIGAADVSGEVLTQGIEQQDAGGWGCQHAMASAANLIVEVWACSDSIGDEAKSIATGMLAKVAKK</sequence>
<protein>
    <submittedName>
        <fullName evidence="3">Sensor domain-containing protein</fullName>
    </submittedName>
</protein>
<name>A0A6N4W427_9MYCO</name>
<feature type="signal peptide" evidence="1">
    <location>
        <begin position="1"/>
        <end position="25"/>
    </location>
</feature>
<dbReference type="KEGG" id="many:MANY_20070"/>
<dbReference type="Gene3D" id="3.40.1000.70">
    <property type="entry name" value="PknH-like extracellular domain"/>
    <property type="match status" value="1"/>
</dbReference>
<proteinExistence type="predicted"/>
<dbReference type="RefSeq" id="WP_246224264.1">
    <property type="nucleotide sequence ID" value="NZ_AP022620.1"/>
</dbReference>
<keyword evidence="1" id="KW-0732">Signal</keyword>